<protein>
    <submittedName>
        <fullName evidence="2">RND transporter</fullName>
    </submittedName>
</protein>
<dbReference type="GO" id="GO:0015562">
    <property type="term" value="F:efflux transmembrane transporter activity"/>
    <property type="evidence" value="ECO:0007669"/>
    <property type="project" value="TreeGrafter"/>
</dbReference>
<dbReference type="Proteomes" id="UP000290287">
    <property type="component" value="Unassembled WGS sequence"/>
</dbReference>
<keyword evidence="3" id="KW-1185">Reference proteome</keyword>
<accession>A0A4Q0YNG8</accession>
<dbReference type="PANTHER" id="PTHR30469">
    <property type="entry name" value="MULTIDRUG RESISTANCE PROTEIN MDTA"/>
    <property type="match status" value="1"/>
</dbReference>
<gene>
    <name evidence="2" type="ORF">CS022_22175</name>
</gene>
<evidence type="ECO:0000256" key="1">
    <source>
        <dbReference type="SAM" id="Coils"/>
    </source>
</evidence>
<dbReference type="RefSeq" id="WP_129124070.1">
    <property type="nucleotide sequence ID" value="NZ_PEIB01000043.1"/>
</dbReference>
<evidence type="ECO:0000313" key="2">
    <source>
        <dbReference type="EMBL" id="RXJ70839.1"/>
    </source>
</evidence>
<dbReference type="SUPFAM" id="SSF51230">
    <property type="entry name" value="Single hybrid motif"/>
    <property type="match status" value="1"/>
</dbReference>
<dbReference type="InterPro" id="IPR011053">
    <property type="entry name" value="Single_hybrid_motif"/>
</dbReference>
<dbReference type="AlphaFoldDB" id="A0A4Q0YNG8"/>
<dbReference type="Gene3D" id="2.40.50.100">
    <property type="match status" value="1"/>
</dbReference>
<name>A0A4Q0YNG8_9GAMM</name>
<dbReference type="OrthoDB" id="9806939at2"/>
<keyword evidence="1" id="KW-0175">Coiled coil</keyword>
<dbReference type="EMBL" id="PEIB01000043">
    <property type="protein sequence ID" value="RXJ70839.1"/>
    <property type="molecule type" value="Genomic_DNA"/>
</dbReference>
<comment type="caution">
    <text evidence="2">The sequence shown here is derived from an EMBL/GenBank/DDBJ whole genome shotgun (WGS) entry which is preliminary data.</text>
</comment>
<evidence type="ECO:0000313" key="3">
    <source>
        <dbReference type="Proteomes" id="UP000290287"/>
    </source>
</evidence>
<feature type="coiled-coil region" evidence="1">
    <location>
        <begin position="110"/>
        <end position="144"/>
    </location>
</feature>
<dbReference type="Gene3D" id="2.40.420.20">
    <property type="match status" value="1"/>
</dbReference>
<dbReference type="PANTHER" id="PTHR30469:SF33">
    <property type="entry name" value="SLR1207 PROTEIN"/>
    <property type="match status" value="1"/>
</dbReference>
<reference evidence="2 3" key="1">
    <citation type="submission" date="2017-10" db="EMBL/GenBank/DDBJ databases">
        <title>Nyctiphanis sp. nov., isolated from the stomach of the euphausiid Nyctiphanes simplex (Hansen, 1911) in the Gulf of California.</title>
        <authorList>
            <person name="Gomez-Gil B."/>
            <person name="Aguilar-Mendez M."/>
            <person name="Lopez-Cortes A."/>
            <person name="Gomez-Gutierrez J."/>
            <person name="Roque A."/>
            <person name="Lang E."/>
            <person name="Gonzalez-Castillo A."/>
        </authorList>
    </citation>
    <scope>NUCLEOTIDE SEQUENCE [LARGE SCALE GENOMIC DNA]</scope>
    <source>
        <strain evidence="2 3">CAIM 600</strain>
    </source>
</reference>
<organism evidence="2 3">
    <name type="scientific">Veronia nyctiphanis</name>
    <dbReference type="NCBI Taxonomy" id="1278244"/>
    <lineage>
        <taxon>Bacteria</taxon>
        <taxon>Pseudomonadati</taxon>
        <taxon>Pseudomonadota</taxon>
        <taxon>Gammaproteobacteria</taxon>
        <taxon>Vibrionales</taxon>
        <taxon>Vibrionaceae</taxon>
        <taxon>Veronia</taxon>
    </lineage>
</organism>
<dbReference type="GO" id="GO:1990281">
    <property type="term" value="C:efflux pump complex"/>
    <property type="evidence" value="ECO:0007669"/>
    <property type="project" value="TreeGrafter"/>
</dbReference>
<dbReference type="Gene3D" id="2.40.30.170">
    <property type="match status" value="1"/>
</dbReference>
<sequence length="415" mass="45541">MDIKIEKKGKSYKRVIALSTAFALLISGVVAGRSYLGESSNMADGSELRRAIVEQGQFDIKVRASGKLVIDYQRLITANTDGKVTEILVKPGEIVEAEQAIVRLENPETRERLAQKQSLLTRRLAEHEAELAGMDAGLVDLEAARDNALLDVKNDKKMLSSYQHLLAKGYISKLEFNKKQLALAKHQNNLSVQIARVEKHIKQVDAVKRAQLAEVKGLNLDIETLIAKINDLTVRSSMSGQIQEISIGLGMQISSNSTIAKVADHTQLIARLEVAELEAPFIQVTQPATIDTFSSEIKGTVSRVSPIVTNGQVEVDIVLSGELPNEARNQLNVQGVIKTLERDNALYVKIPANSQQNQLNSVFVVNGNKASKTKVRFGLRSVNHIEVADGLSVGDEIIISDTSEYALDKQILLYN</sequence>
<proteinExistence type="predicted"/>